<sequence>MRQDRRLMLRGTGLLTIAPLLGTALLAPRPAAARDLPALVAKVRPSIVAIGTFERLRNPQFRFSGTGFAVDDGNTVATCAHVLPTLEPATQERLVLAAPAPGGGVRVSSLTLQASNRDVDLAILRFDGPAMPALQLSAPDAAAEGVEVVLIGFPIGAALGLYPATHRGLVAAIAPMAIPGRSSSGLDAGAVNRLRGRPIEILQLDATAYPGNSGSPLLDTRDGRVLGVVNMVTVKGSRESAISAPSGISYAVPSSNLAALLAGR</sequence>
<dbReference type="InterPro" id="IPR006311">
    <property type="entry name" value="TAT_signal"/>
</dbReference>
<keyword evidence="1" id="KW-0645">Protease</keyword>
<dbReference type="Gene3D" id="2.40.10.10">
    <property type="entry name" value="Trypsin-like serine proteases"/>
    <property type="match status" value="2"/>
</dbReference>
<dbReference type="PROSITE" id="PS51318">
    <property type="entry name" value="TAT"/>
    <property type="match status" value="1"/>
</dbReference>
<keyword evidence="2" id="KW-1185">Reference proteome</keyword>
<dbReference type="Pfam" id="PF13365">
    <property type="entry name" value="Trypsin_2"/>
    <property type="match status" value="1"/>
</dbReference>
<dbReference type="AlphaFoldDB" id="A0A7W8HDG9"/>
<dbReference type="Proteomes" id="UP000532440">
    <property type="component" value="Unassembled WGS sequence"/>
</dbReference>
<evidence type="ECO:0000313" key="2">
    <source>
        <dbReference type="Proteomes" id="UP000532440"/>
    </source>
</evidence>
<proteinExistence type="predicted"/>
<dbReference type="RefSeq" id="WP_183963138.1">
    <property type="nucleotide sequence ID" value="NZ_BAABEW010000003.1"/>
</dbReference>
<organism evidence="1 2">
    <name type="scientific">Quisquiliibacterium transsilvanicum</name>
    <dbReference type="NCBI Taxonomy" id="1549638"/>
    <lineage>
        <taxon>Bacteria</taxon>
        <taxon>Pseudomonadati</taxon>
        <taxon>Pseudomonadota</taxon>
        <taxon>Betaproteobacteria</taxon>
        <taxon>Burkholderiales</taxon>
        <taxon>Burkholderiaceae</taxon>
        <taxon>Quisquiliibacterium</taxon>
    </lineage>
</organism>
<dbReference type="GO" id="GO:0008233">
    <property type="term" value="F:peptidase activity"/>
    <property type="evidence" value="ECO:0007669"/>
    <property type="project" value="UniProtKB-KW"/>
</dbReference>
<dbReference type="SUPFAM" id="SSF50494">
    <property type="entry name" value="Trypsin-like serine proteases"/>
    <property type="match status" value="1"/>
</dbReference>
<dbReference type="PANTHER" id="PTHR43019:SF23">
    <property type="entry name" value="PROTEASE DO-LIKE 5, CHLOROPLASTIC"/>
    <property type="match status" value="1"/>
</dbReference>
<dbReference type="InterPro" id="IPR009003">
    <property type="entry name" value="Peptidase_S1_PA"/>
</dbReference>
<comment type="caution">
    <text evidence="1">The sequence shown here is derived from an EMBL/GenBank/DDBJ whole genome shotgun (WGS) entry which is preliminary data.</text>
</comment>
<dbReference type="EMBL" id="JACHGB010000001">
    <property type="protein sequence ID" value="MBB5270049.1"/>
    <property type="molecule type" value="Genomic_DNA"/>
</dbReference>
<accession>A0A7W8HDG9</accession>
<reference evidence="1 2" key="1">
    <citation type="submission" date="2020-08" db="EMBL/GenBank/DDBJ databases">
        <title>Genomic Encyclopedia of Type Strains, Phase IV (KMG-IV): sequencing the most valuable type-strain genomes for metagenomic binning, comparative biology and taxonomic classification.</title>
        <authorList>
            <person name="Goeker M."/>
        </authorList>
    </citation>
    <scope>NUCLEOTIDE SEQUENCE [LARGE SCALE GENOMIC DNA]</scope>
    <source>
        <strain evidence="1 2">DSM 29781</strain>
    </source>
</reference>
<dbReference type="InterPro" id="IPR043504">
    <property type="entry name" value="Peptidase_S1_PA_chymotrypsin"/>
</dbReference>
<gene>
    <name evidence="1" type="ORF">HNQ70_000033</name>
</gene>
<dbReference type="PANTHER" id="PTHR43019">
    <property type="entry name" value="SERINE ENDOPROTEASE DEGS"/>
    <property type="match status" value="1"/>
</dbReference>
<evidence type="ECO:0000313" key="1">
    <source>
        <dbReference type="EMBL" id="MBB5270049.1"/>
    </source>
</evidence>
<protein>
    <submittedName>
        <fullName evidence="1">S1-C subfamily serine protease</fullName>
    </submittedName>
</protein>
<keyword evidence="1" id="KW-0378">Hydrolase</keyword>
<dbReference type="GO" id="GO:0006508">
    <property type="term" value="P:proteolysis"/>
    <property type="evidence" value="ECO:0007669"/>
    <property type="project" value="UniProtKB-KW"/>
</dbReference>
<name>A0A7W8HDG9_9BURK</name>